<sequence length="396" mass="43077">MHEIEEESPGQTSPKKTGLGFSGTRALPRPPSASIFAPDVRLNPTSLRAALTMTSPTLSLASYKQDSNDSYFGSASPNRRASVRFSATSSIFSIPAFPSPAKTNPSLQVPPPPVLELTRPSTDTDRPEGQEYPLSTQTSPLELEKIRIEHDESPIDPILQYPKLDVSPLRLQPKEEQSDYSAIETPAESPPCSPKTLRPPSFIAAPTDLPTTPSLSPRNNPFDELVMPAPTRVPTPPQTATGIPKGPREQPPRDLRRAVLQLRRMNSEATIESRADRRYLHMGRAAGPSLPELDSCASLIAAFEPVPEAAEEGETPRKKGDGQERSKRNSVWEDGEMAWKQGDVGKREKRRSDSVSPARAGSALRIEAVTPKVRVVPASVQGTPGSLYDQDGFLKA</sequence>
<reference evidence="1" key="1">
    <citation type="submission" date="2022-10" db="EMBL/GenBank/DDBJ databases">
        <title>Culturing micro-colonial fungi from biological soil crusts in the Mojave desert and describing Neophaeococcomyces mojavensis, and introducing the new genera and species Taxawa tesnikishii.</title>
        <authorList>
            <person name="Kurbessoian T."/>
            <person name="Stajich J.E."/>
        </authorList>
    </citation>
    <scope>NUCLEOTIDE SEQUENCE</scope>
    <source>
        <strain evidence="1">JES_115</strain>
    </source>
</reference>
<organism evidence="1 2">
    <name type="scientific">Coniosporium tulheliwenetii</name>
    <dbReference type="NCBI Taxonomy" id="3383036"/>
    <lineage>
        <taxon>Eukaryota</taxon>
        <taxon>Fungi</taxon>
        <taxon>Dikarya</taxon>
        <taxon>Ascomycota</taxon>
        <taxon>Pezizomycotina</taxon>
        <taxon>Dothideomycetes</taxon>
        <taxon>Dothideomycetes incertae sedis</taxon>
        <taxon>Coniosporium</taxon>
    </lineage>
</organism>
<dbReference type="EMBL" id="JAPDRP010000018">
    <property type="protein sequence ID" value="KAJ9640073.1"/>
    <property type="molecule type" value="Genomic_DNA"/>
</dbReference>
<accession>A0ACC2YXS5</accession>
<protein>
    <submittedName>
        <fullName evidence="1">Uncharacterized protein</fullName>
    </submittedName>
</protein>
<proteinExistence type="predicted"/>
<keyword evidence="2" id="KW-1185">Reference proteome</keyword>
<comment type="caution">
    <text evidence="1">The sequence shown here is derived from an EMBL/GenBank/DDBJ whole genome shotgun (WGS) entry which is preliminary data.</text>
</comment>
<name>A0ACC2YXS5_9PEZI</name>
<dbReference type="Proteomes" id="UP001172680">
    <property type="component" value="Unassembled WGS sequence"/>
</dbReference>
<evidence type="ECO:0000313" key="2">
    <source>
        <dbReference type="Proteomes" id="UP001172680"/>
    </source>
</evidence>
<evidence type="ECO:0000313" key="1">
    <source>
        <dbReference type="EMBL" id="KAJ9640073.1"/>
    </source>
</evidence>
<gene>
    <name evidence="1" type="ORF">H2199_006307</name>
</gene>